<evidence type="ECO:0000313" key="2">
    <source>
        <dbReference type="EMBL" id="MBK6301298.1"/>
    </source>
</evidence>
<evidence type="ECO:0000259" key="1">
    <source>
        <dbReference type="Pfam" id="PF12146"/>
    </source>
</evidence>
<dbReference type="PANTHER" id="PTHR11614">
    <property type="entry name" value="PHOSPHOLIPASE-RELATED"/>
    <property type="match status" value="1"/>
</dbReference>
<dbReference type="InterPro" id="IPR051044">
    <property type="entry name" value="MAG_DAG_Lipase"/>
</dbReference>
<organism evidence="2 3">
    <name type="scientific">Candidatus Phosphoribacter hodrii</name>
    <dbReference type="NCBI Taxonomy" id="2953743"/>
    <lineage>
        <taxon>Bacteria</taxon>
        <taxon>Bacillati</taxon>
        <taxon>Actinomycetota</taxon>
        <taxon>Actinomycetes</taxon>
        <taxon>Micrococcales</taxon>
        <taxon>Dermatophilaceae</taxon>
        <taxon>Candidatus Phosphoribacter</taxon>
    </lineage>
</organism>
<dbReference type="Gene3D" id="3.40.50.1820">
    <property type="entry name" value="alpha/beta hydrolase"/>
    <property type="match status" value="1"/>
</dbReference>
<dbReference type="Proteomes" id="UP000718281">
    <property type="component" value="Unassembled WGS sequence"/>
</dbReference>
<sequence>MQTTTFTVTATDGTPLHVFRWLPDTGAAPKAVVQIAHGMAEHAARYARFAEVLTAAGYAVYAQDHRGHGQTAGDLKRAGFFAEHDGWSTVVEDMYAVTRTIREEQPGLPIFLFGHSMGSMLSRTYAIRHGAELDGLILSGTGGDPGMLGKVGQVVALVEAKVRGKGTASPLLDKLSFGNFNKPFEPARTPFEWLSRDPAEVDAYIADPWCGFVCTAGMFQDLLSGIALINADSQVARIPQGLPIYLFSGAEDPVGDKTKGVQQVVDQFRRLGIKDVFVRFYLGARHEVLNETNRDEVMADVVDWLDDHLSVTERA</sequence>
<dbReference type="AlphaFoldDB" id="A0A934X6X6"/>
<protein>
    <submittedName>
        <fullName evidence="2">Alpha/beta hydrolase</fullName>
    </submittedName>
</protein>
<dbReference type="EMBL" id="JADIXZ010000004">
    <property type="protein sequence ID" value="MBK6301298.1"/>
    <property type="molecule type" value="Genomic_DNA"/>
</dbReference>
<name>A0A934X6X6_9MICO</name>
<feature type="domain" description="Serine aminopeptidase S33" evidence="1">
    <location>
        <begin position="28"/>
        <end position="293"/>
    </location>
</feature>
<dbReference type="SUPFAM" id="SSF53474">
    <property type="entry name" value="alpha/beta-Hydrolases"/>
    <property type="match status" value="1"/>
</dbReference>
<reference evidence="2 3" key="1">
    <citation type="submission" date="2020-10" db="EMBL/GenBank/DDBJ databases">
        <title>Connecting structure to function with the recovery of over 1000 high-quality activated sludge metagenome-assembled genomes encoding full-length rRNA genes using long-read sequencing.</title>
        <authorList>
            <person name="Singleton C.M."/>
            <person name="Petriglieri F."/>
            <person name="Kristensen J.M."/>
            <person name="Kirkegaard R.H."/>
            <person name="Michaelsen T.Y."/>
            <person name="Andersen M.H."/>
            <person name="Karst S.M."/>
            <person name="Dueholm M.S."/>
            <person name="Nielsen P.H."/>
            <person name="Albertsen M."/>
        </authorList>
    </citation>
    <scope>NUCLEOTIDE SEQUENCE [LARGE SCALE GENOMIC DNA]</scope>
    <source>
        <strain evidence="2">AalE_18-Q3-R2-46_BAT3C.188</strain>
    </source>
</reference>
<keyword evidence="2" id="KW-0378">Hydrolase</keyword>
<gene>
    <name evidence="2" type="ORF">IPF40_09700</name>
</gene>
<proteinExistence type="predicted"/>
<evidence type="ECO:0000313" key="3">
    <source>
        <dbReference type="Proteomes" id="UP000718281"/>
    </source>
</evidence>
<dbReference type="InterPro" id="IPR022742">
    <property type="entry name" value="Hydrolase_4"/>
</dbReference>
<comment type="caution">
    <text evidence="2">The sequence shown here is derived from an EMBL/GenBank/DDBJ whole genome shotgun (WGS) entry which is preliminary data.</text>
</comment>
<dbReference type="InterPro" id="IPR029058">
    <property type="entry name" value="AB_hydrolase_fold"/>
</dbReference>
<dbReference type="GO" id="GO:0016787">
    <property type="term" value="F:hydrolase activity"/>
    <property type="evidence" value="ECO:0007669"/>
    <property type="project" value="UniProtKB-KW"/>
</dbReference>
<dbReference type="Pfam" id="PF12146">
    <property type="entry name" value="Hydrolase_4"/>
    <property type="match status" value="1"/>
</dbReference>
<accession>A0A934X6X6</accession>